<comment type="caution">
    <text evidence="2">The sequence shown here is derived from an EMBL/GenBank/DDBJ whole genome shotgun (WGS) entry which is preliminary data.</text>
</comment>
<dbReference type="Proteomes" id="UP000053958">
    <property type="component" value="Unassembled WGS sequence"/>
</dbReference>
<keyword evidence="3" id="KW-1185">Reference proteome</keyword>
<proteinExistence type="predicted"/>
<reference evidence="2 3" key="1">
    <citation type="submission" date="2015-04" db="EMBL/GenBank/DDBJ databases">
        <authorList>
            <person name="Heijne W.H."/>
            <person name="Fedorova N.D."/>
            <person name="Nierman W.C."/>
            <person name="Vollebregt A.W."/>
            <person name="Zhao Z."/>
            <person name="Wu L."/>
            <person name="Kumar M."/>
            <person name="Stam H."/>
            <person name="van den Berg M.A."/>
            <person name="Pel H.J."/>
        </authorList>
    </citation>
    <scope>NUCLEOTIDE SEQUENCE [LARGE SCALE GENOMIC DNA]</scope>
    <source>
        <strain evidence="2 3">CBS 393.64</strain>
    </source>
</reference>
<accession>A0A0F4YHZ2</accession>
<feature type="non-terminal residue" evidence="2">
    <location>
        <position position="1"/>
    </location>
</feature>
<name>A0A0F4YHZ2_RASE3</name>
<organism evidence="2 3">
    <name type="scientific">Rasamsonia emersonii (strain ATCC 16479 / CBS 393.64 / IMI 116815)</name>
    <dbReference type="NCBI Taxonomy" id="1408163"/>
    <lineage>
        <taxon>Eukaryota</taxon>
        <taxon>Fungi</taxon>
        <taxon>Dikarya</taxon>
        <taxon>Ascomycota</taxon>
        <taxon>Pezizomycotina</taxon>
        <taxon>Eurotiomycetes</taxon>
        <taxon>Eurotiomycetidae</taxon>
        <taxon>Eurotiales</taxon>
        <taxon>Trichocomaceae</taxon>
        <taxon>Rasamsonia</taxon>
    </lineage>
</organism>
<dbReference type="GeneID" id="25320827"/>
<dbReference type="RefSeq" id="XP_013324103.1">
    <property type="nucleotide sequence ID" value="XM_013468649.1"/>
</dbReference>
<evidence type="ECO:0000313" key="2">
    <source>
        <dbReference type="EMBL" id="KKA17491.1"/>
    </source>
</evidence>
<gene>
    <name evidence="2" type="ORF">T310_8583</name>
</gene>
<evidence type="ECO:0000313" key="3">
    <source>
        <dbReference type="Proteomes" id="UP000053958"/>
    </source>
</evidence>
<protein>
    <submittedName>
        <fullName evidence="2">Uncharacterized protein</fullName>
    </submittedName>
</protein>
<dbReference type="EMBL" id="LASV01000644">
    <property type="protein sequence ID" value="KKA17491.1"/>
    <property type="molecule type" value="Genomic_DNA"/>
</dbReference>
<feature type="compositionally biased region" description="Basic and acidic residues" evidence="1">
    <location>
        <begin position="1"/>
        <end position="15"/>
    </location>
</feature>
<sequence length="105" mass="11793">VNKEKEDADPSEHSPPRSRTQLQAQLQLQSLIAVPNSQFPVRAVAVPWVLHFQGKPPADQFNIQITHSPLDPFIFSRSAISLWLLACCDSLHGCFRARWIIMGSC</sequence>
<dbReference type="AlphaFoldDB" id="A0A0F4YHZ2"/>
<feature type="region of interest" description="Disordered" evidence="1">
    <location>
        <begin position="1"/>
        <end position="20"/>
    </location>
</feature>
<evidence type="ECO:0000256" key="1">
    <source>
        <dbReference type="SAM" id="MobiDB-lite"/>
    </source>
</evidence>